<evidence type="ECO:0000256" key="4">
    <source>
        <dbReference type="ARBA" id="ARBA00023136"/>
    </source>
</evidence>
<evidence type="ECO:0000256" key="1">
    <source>
        <dbReference type="ARBA" id="ARBA00004442"/>
    </source>
</evidence>
<dbReference type="GO" id="GO:0015562">
    <property type="term" value="F:efflux transmembrane transporter activity"/>
    <property type="evidence" value="ECO:0007669"/>
    <property type="project" value="InterPro"/>
</dbReference>
<evidence type="ECO:0000256" key="5">
    <source>
        <dbReference type="ARBA" id="ARBA00023237"/>
    </source>
</evidence>
<reference evidence="9" key="1">
    <citation type="submission" date="2019-06" db="EMBL/GenBank/DDBJ databases">
        <title>The complete genome of Emcibacter congregatus ZYLT.</title>
        <authorList>
            <person name="Zhao Z."/>
        </authorList>
    </citation>
    <scope>NUCLEOTIDE SEQUENCE [LARGE SCALE GENOMIC DNA]</scope>
    <source>
        <strain evidence="9">MCCC 1A06723</strain>
    </source>
</reference>
<evidence type="ECO:0000256" key="7">
    <source>
        <dbReference type="SAM" id="SignalP"/>
    </source>
</evidence>
<feature type="coiled-coil region" evidence="6">
    <location>
        <begin position="159"/>
        <end position="186"/>
    </location>
</feature>
<gene>
    <name evidence="8" type="ORF">FIV46_08435</name>
</gene>
<keyword evidence="5" id="KW-0998">Cell outer membrane</keyword>
<keyword evidence="6" id="KW-0175">Coiled coil</keyword>
<name>A0A501PLL9_9PROT</name>
<dbReference type="InterPro" id="IPR051906">
    <property type="entry name" value="TolC-like"/>
</dbReference>
<dbReference type="GO" id="GO:0015288">
    <property type="term" value="F:porin activity"/>
    <property type="evidence" value="ECO:0007669"/>
    <property type="project" value="TreeGrafter"/>
</dbReference>
<dbReference type="PANTHER" id="PTHR30026:SF20">
    <property type="entry name" value="OUTER MEMBRANE PROTEIN TOLC"/>
    <property type="match status" value="1"/>
</dbReference>
<evidence type="ECO:0000313" key="8">
    <source>
        <dbReference type="EMBL" id="TPD60741.1"/>
    </source>
</evidence>
<dbReference type="PANTHER" id="PTHR30026">
    <property type="entry name" value="OUTER MEMBRANE PROTEIN TOLC"/>
    <property type="match status" value="1"/>
</dbReference>
<organism evidence="8 9">
    <name type="scientific">Emcibacter nanhaiensis</name>
    <dbReference type="NCBI Taxonomy" id="1505037"/>
    <lineage>
        <taxon>Bacteria</taxon>
        <taxon>Pseudomonadati</taxon>
        <taxon>Pseudomonadota</taxon>
        <taxon>Alphaproteobacteria</taxon>
        <taxon>Emcibacterales</taxon>
        <taxon>Emcibacteraceae</taxon>
        <taxon>Emcibacter</taxon>
    </lineage>
</organism>
<dbReference type="GO" id="GO:0009279">
    <property type="term" value="C:cell outer membrane"/>
    <property type="evidence" value="ECO:0007669"/>
    <property type="project" value="UniProtKB-SubCell"/>
</dbReference>
<feature type="chain" id="PRO_5021450272" description="TolC family protein" evidence="7">
    <location>
        <begin position="33"/>
        <end position="425"/>
    </location>
</feature>
<evidence type="ECO:0000313" key="9">
    <source>
        <dbReference type="Proteomes" id="UP000319148"/>
    </source>
</evidence>
<evidence type="ECO:0000256" key="6">
    <source>
        <dbReference type="SAM" id="Coils"/>
    </source>
</evidence>
<dbReference type="AlphaFoldDB" id="A0A501PLL9"/>
<comment type="caution">
    <text evidence="8">The sequence shown here is derived from an EMBL/GenBank/DDBJ whole genome shotgun (WGS) entry which is preliminary data.</text>
</comment>
<keyword evidence="4" id="KW-0472">Membrane</keyword>
<dbReference type="Proteomes" id="UP000319148">
    <property type="component" value="Unassembled WGS sequence"/>
</dbReference>
<feature type="signal peptide" evidence="7">
    <location>
        <begin position="1"/>
        <end position="32"/>
    </location>
</feature>
<dbReference type="SUPFAM" id="SSF56954">
    <property type="entry name" value="Outer membrane efflux proteins (OEP)"/>
    <property type="match status" value="1"/>
</dbReference>
<protein>
    <recommendedName>
        <fullName evidence="10">TolC family protein</fullName>
    </recommendedName>
</protein>
<evidence type="ECO:0008006" key="10">
    <source>
        <dbReference type="Google" id="ProtNLM"/>
    </source>
</evidence>
<dbReference type="OrthoDB" id="8478097at2"/>
<comment type="subcellular location">
    <subcellularLocation>
        <location evidence="1">Cell outer membrane</location>
    </subcellularLocation>
</comment>
<accession>A0A501PLL9</accession>
<evidence type="ECO:0000256" key="3">
    <source>
        <dbReference type="ARBA" id="ARBA00022692"/>
    </source>
</evidence>
<proteinExistence type="predicted"/>
<dbReference type="GO" id="GO:1990281">
    <property type="term" value="C:efflux pump complex"/>
    <property type="evidence" value="ECO:0007669"/>
    <property type="project" value="TreeGrafter"/>
</dbReference>
<dbReference type="Gene3D" id="1.20.1600.10">
    <property type="entry name" value="Outer membrane efflux proteins (OEP)"/>
    <property type="match status" value="1"/>
</dbReference>
<dbReference type="EMBL" id="VFIY01000006">
    <property type="protein sequence ID" value="TPD60741.1"/>
    <property type="molecule type" value="Genomic_DNA"/>
</dbReference>
<keyword evidence="3" id="KW-0812">Transmembrane</keyword>
<keyword evidence="9" id="KW-1185">Reference proteome</keyword>
<keyword evidence="7" id="KW-0732">Signal</keyword>
<feature type="coiled-coil region" evidence="6">
    <location>
        <begin position="318"/>
        <end position="345"/>
    </location>
</feature>
<keyword evidence="2" id="KW-1134">Transmembrane beta strand</keyword>
<evidence type="ECO:0000256" key="2">
    <source>
        <dbReference type="ARBA" id="ARBA00022452"/>
    </source>
</evidence>
<sequence>MVYRSTNMQLNLKLIGAAFWFLLLMGPGAAFAEEHEGEHVKLVPDQALSLGEVIDRAAELAPDRFMVDARNKTGKAYGRKASSFFAGAPEISVHHQNDFLISDQGLREWEGRLDLPIWMPGEKRAWKDRARAAGSEADAFRNQLVWAVAGEVRDLVWQVKLAEASLDESRAALETAEKLLDDVEKRIRAGDLPKNTVLLARQELAGRRIAIKGAERDYVDSAMMYKTYTGLDRIPTNIAEQRQEVEDDYAVPPVIYARRQMDYYQAEYDSERASWSSSPTITVGVKRERGGYDDRSIDSVSFGLTVPLGSATHSAPRRAEAAEKLANAERELAMAMREQKLALHEAEHELEVCLIQQEITDEHFRMASENLRLAERAFELGESDLMDLLRVREQYFQSSGVHSRQKLQCSLGVARYNQTKGILPQ</sequence>